<feature type="region of interest" description="Disordered" evidence="3">
    <location>
        <begin position="1283"/>
        <end position="1361"/>
    </location>
</feature>
<feature type="region of interest" description="Disordered" evidence="3">
    <location>
        <begin position="647"/>
        <end position="684"/>
    </location>
</feature>
<dbReference type="Pfam" id="PF25313">
    <property type="entry name" value="BRWD_AD"/>
    <property type="match status" value="1"/>
</dbReference>
<dbReference type="InterPro" id="IPR001487">
    <property type="entry name" value="Bromodomain"/>
</dbReference>
<evidence type="ECO:0000256" key="1">
    <source>
        <dbReference type="ARBA" id="ARBA00023117"/>
    </source>
</evidence>
<dbReference type="PANTHER" id="PTHR16266:SF17">
    <property type="entry name" value="BRWD3"/>
    <property type="match status" value="1"/>
</dbReference>
<proteinExistence type="predicted"/>
<sequence>MSRPKSCDFESNCHLVKPKTGTEHCVNYTGTRSRGKNLKKHLVHNNDTCDSKIIKKLKKLTPQHQELCGESSSMGNTCESEIELLRSNVLDSEKPSKAFDNSDWTDEMESNFQTASRNKTRMQKPKCERANRKRKMDLKSFQPSDWLSSTKPCKLPFYPQMGDEVMYFRQGHEMYAAAVEHKHLYVTNPNSLPWTNNVIRQQEWVKIIGIKYEIKPPRLICLKLGLVDPTSGVLTRKDFDIEYHDMNDVPDFLVLKQDYDAAIKRPWKHAQQFRSLMNDDSGVQMWWEGQFVKREPLDAEFPESMFLCYWIRWDNGEWDRLSPWDLENIDPGRRPYETGASVQLLPVEISSTLYRPKTDDWPPQGDRDFECDRISEGISQVMSLPLAKHFSEPVNLELFPNYAFVVKYPVDLSTIKARLDHRFYRRAIAVEYDVRRIHTNALKFNDPEKSDIVRNSSIITDLCLEIIRNSDLDIKAFYLQLLEKYEVRGIKVKKSVPPNEKRQIEQSSSFALTFTNVVTGSNQTSASVQKSRPKLVFNSSQGSSSLVSSNRISVKVSSSFTVDEPISDEGLTATNSHKPCESMNHQNSHNSETNTSRMRTKVTSPVGTEVEQSPKRRKMAPGNASAAICSDDQFSDVTMQECDNSLATQNASSTRKSTLKKTSKKENFDTSCTTASLPGIDDDDTQADINAKSVRNSHYDCSSMGISQKDIFSRAINKHLNLTRIHKKEMGTRLNRERDTITPKKTPTLFSPFLTPIPLAVSTPMKVHRRQSSLFKSNSFRAMGKNASENLLRHSFGTEKRSHRKLKLGGWNITFDDCTKGFGHTNEPLLQEKLPQMCLSKQVTTMFENVETADWKSCDQSETFSYQCPEVKTTYPVSVAEETLKQDASYPFVSRLSDFDTNAKQVTENQIGAECPFAAVTVLPNPNGPADEYIKQILDKSQVNTYTNQTSFKEKDQSSEAVGLNQQSVLLKKIEIPLALSADALIEQILAESNRAILKKKTSKNKSGKKKKVNEKSEIPSTESADALIEQILAESNRAILKQKTSKKKSEKVDKECPVPFKVKSKYRKNDTRNKDPSASHVIAQEEDKSQWMNKEVTLTPTNIVDRDSCEGDRFSTAKEVPSMERQEYKSPSFLSTEALIEKILAESSILKQKKSKSRSEKKESKSTAMPRCVKVNKNGKDSLRVKSQHEKNYIVTEHPASSIVASLKDEEKQTSTLKKMPTIEHQVNVSRNKTTSRGKKDKSSEAIGQNQLYVCSEEIESSESADALIEQILAESKRAILKKKTSKKKSENKKKESNLSTFPRLSNTQKVYQEPFKTKSKNRNNDNGVANNFSTSFTSRSLKNDSKEPHNKLNCGSEENLQNCSRSSREMKIVDQLLLSKLGSLTKQQSESKAHILNGSKKPIIN</sequence>
<dbReference type="GO" id="GO:0007010">
    <property type="term" value="P:cytoskeleton organization"/>
    <property type="evidence" value="ECO:0007669"/>
    <property type="project" value="TreeGrafter"/>
</dbReference>
<dbReference type="PANTHER" id="PTHR16266">
    <property type="entry name" value="WD REPEAT DOMAIN 9"/>
    <property type="match status" value="1"/>
</dbReference>
<reference evidence="5" key="1">
    <citation type="submission" date="2021-11" db="EMBL/GenBank/DDBJ databases">
        <authorList>
            <person name="Schell T."/>
        </authorList>
    </citation>
    <scope>NUCLEOTIDE SEQUENCE</scope>
    <source>
        <strain evidence="5">M5</strain>
    </source>
</reference>
<dbReference type="FunFam" id="1.20.920.10:FF:000066">
    <property type="entry name" value="Transcription initiation factor TFIID subunit 1"/>
    <property type="match status" value="1"/>
</dbReference>
<evidence type="ECO:0000313" key="5">
    <source>
        <dbReference type="EMBL" id="CAH0111332.1"/>
    </source>
</evidence>
<keyword evidence="6" id="KW-1185">Reference proteome</keyword>
<feature type="domain" description="Bromo" evidence="4">
    <location>
        <begin position="382"/>
        <end position="452"/>
    </location>
</feature>
<comment type="caution">
    <text evidence="5">The sequence shown here is derived from an EMBL/GenBank/DDBJ whole genome shotgun (WGS) entry which is preliminary data.</text>
</comment>
<feature type="compositionally biased region" description="Polar residues" evidence="3">
    <location>
        <begin position="1326"/>
        <end position="1342"/>
    </location>
</feature>
<dbReference type="GO" id="GO:0006357">
    <property type="term" value="P:regulation of transcription by RNA polymerase II"/>
    <property type="evidence" value="ECO:0007669"/>
    <property type="project" value="TreeGrafter"/>
</dbReference>
<accession>A0A8J2WM71</accession>
<feature type="compositionally biased region" description="Basic and acidic residues" evidence="3">
    <location>
        <begin position="1343"/>
        <end position="1352"/>
    </location>
</feature>
<feature type="region of interest" description="Disordered" evidence="3">
    <location>
        <begin position="1151"/>
        <end position="1170"/>
    </location>
</feature>
<dbReference type="SMART" id="SM00297">
    <property type="entry name" value="BROMO"/>
    <property type="match status" value="1"/>
</dbReference>
<keyword evidence="1 2" id="KW-0103">Bromodomain</keyword>
<feature type="compositionally biased region" description="Basic residues" evidence="3">
    <location>
        <begin position="1001"/>
        <end position="1013"/>
    </location>
</feature>
<feature type="compositionally biased region" description="Polar residues" evidence="3">
    <location>
        <begin position="572"/>
        <end position="606"/>
    </location>
</feature>
<dbReference type="GO" id="GO:0005634">
    <property type="term" value="C:nucleus"/>
    <property type="evidence" value="ECO:0007669"/>
    <property type="project" value="TreeGrafter"/>
</dbReference>
<dbReference type="PRINTS" id="PR00503">
    <property type="entry name" value="BROMODOMAIN"/>
</dbReference>
<evidence type="ECO:0000256" key="2">
    <source>
        <dbReference type="PROSITE-ProRule" id="PRU00035"/>
    </source>
</evidence>
<feature type="region of interest" description="Disordered" evidence="3">
    <location>
        <begin position="1001"/>
        <end position="1021"/>
    </location>
</feature>
<evidence type="ECO:0000259" key="4">
    <source>
        <dbReference type="PROSITE" id="PS50014"/>
    </source>
</evidence>
<organism evidence="5 6">
    <name type="scientific">Daphnia galeata</name>
    <dbReference type="NCBI Taxonomy" id="27404"/>
    <lineage>
        <taxon>Eukaryota</taxon>
        <taxon>Metazoa</taxon>
        <taxon>Ecdysozoa</taxon>
        <taxon>Arthropoda</taxon>
        <taxon>Crustacea</taxon>
        <taxon>Branchiopoda</taxon>
        <taxon>Diplostraca</taxon>
        <taxon>Cladocera</taxon>
        <taxon>Anomopoda</taxon>
        <taxon>Daphniidae</taxon>
        <taxon>Daphnia</taxon>
    </lineage>
</organism>
<dbReference type="GO" id="GO:0008360">
    <property type="term" value="P:regulation of cell shape"/>
    <property type="evidence" value="ECO:0007669"/>
    <property type="project" value="TreeGrafter"/>
</dbReference>
<dbReference type="Proteomes" id="UP000789390">
    <property type="component" value="Unassembled WGS sequence"/>
</dbReference>
<dbReference type="OrthoDB" id="10265743at2759"/>
<dbReference type="InterPro" id="IPR052060">
    <property type="entry name" value="Bromo_WD_repeat"/>
</dbReference>
<feature type="compositionally biased region" description="Basic residues" evidence="3">
    <location>
        <begin position="1283"/>
        <end position="1293"/>
    </location>
</feature>
<gene>
    <name evidence="5" type="ORF">DGAL_LOCUS14972</name>
</gene>
<dbReference type="SUPFAM" id="SSF47370">
    <property type="entry name" value="Bromodomain"/>
    <property type="match status" value="1"/>
</dbReference>
<feature type="region of interest" description="Disordered" evidence="3">
    <location>
        <begin position="1212"/>
        <end position="1246"/>
    </location>
</feature>
<feature type="region of interest" description="Disordered" evidence="3">
    <location>
        <begin position="566"/>
        <end position="624"/>
    </location>
</feature>
<dbReference type="InterPro" id="IPR036427">
    <property type="entry name" value="Bromodomain-like_sf"/>
</dbReference>
<feature type="region of interest" description="Disordered" evidence="3">
    <location>
        <begin position="112"/>
        <end position="134"/>
    </location>
</feature>
<dbReference type="Pfam" id="PF00439">
    <property type="entry name" value="Bromodomain"/>
    <property type="match status" value="1"/>
</dbReference>
<name>A0A8J2WM71_9CRUS</name>
<evidence type="ECO:0000256" key="3">
    <source>
        <dbReference type="SAM" id="MobiDB-lite"/>
    </source>
</evidence>
<evidence type="ECO:0000313" key="6">
    <source>
        <dbReference type="Proteomes" id="UP000789390"/>
    </source>
</evidence>
<dbReference type="PROSITE" id="PS50014">
    <property type="entry name" value="BROMODOMAIN_2"/>
    <property type="match status" value="1"/>
</dbReference>
<dbReference type="EMBL" id="CAKKLH010000313">
    <property type="protein sequence ID" value="CAH0111332.1"/>
    <property type="molecule type" value="Genomic_DNA"/>
</dbReference>
<dbReference type="Gene3D" id="1.20.920.10">
    <property type="entry name" value="Bromodomain-like"/>
    <property type="match status" value="1"/>
</dbReference>
<protein>
    <recommendedName>
        <fullName evidence="4">Bromo domain-containing protein</fullName>
    </recommendedName>
</protein>
<dbReference type="InterPro" id="IPR057451">
    <property type="entry name" value="BRWD/PHIP_AD"/>
</dbReference>